<reference evidence="11 12" key="1">
    <citation type="submission" date="2016-12" db="EMBL/GenBank/DDBJ databases">
        <title>The genomes of Aspergillus section Nigri reveals drivers in fungal speciation.</title>
        <authorList>
            <consortium name="DOE Joint Genome Institute"/>
            <person name="Vesth T.C."/>
            <person name="Nybo J."/>
            <person name="Theobald S."/>
            <person name="Brandl J."/>
            <person name="Frisvad J.C."/>
            <person name="Nielsen K.F."/>
            <person name="Lyhne E.K."/>
            <person name="Kogle M.E."/>
            <person name="Kuo A."/>
            <person name="Riley R."/>
            <person name="Clum A."/>
            <person name="Nolan M."/>
            <person name="Lipzen A."/>
            <person name="Salamov A."/>
            <person name="Henrissat B."/>
            <person name="Wiebenga A."/>
            <person name="De Vries R.P."/>
            <person name="Grigoriev I.V."/>
            <person name="Mortensen U.H."/>
            <person name="Andersen M.R."/>
            <person name="Baker S.E."/>
        </authorList>
    </citation>
    <scope>NUCLEOTIDE SEQUENCE [LARGE SCALE GENOMIC DNA]</scope>
    <source>
        <strain evidence="11 12">JOP 1030-1</strain>
    </source>
</reference>
<evidence type="ECO:0000256" key="8">
    <source>
        <dbReference type="PIRSR" id="PIRSR602402-1"/>
    </source>
</evidence>
<dbReference type="InterPro" id="IPR047146">
    <property type="entry name" value="Cyt_P450_E_CYP52_fungi"/>
</dbReference>
<evidence type="ECO:0000256" key="10">
    <source>
        <dbReference type="SAM" id="SignalP"/>
    </source>
</evidence>
<keyword evidence="3 8" id="KW-0349">Heme</keyword>
<feature type="signal peptide" evidence="10">
    <location>
        <begin position="1"/>
        <end position="22"/>
    </location>
</feature>
<dbReference type="PRINTS" id="PR00464">
    <property type="entry name" value="EP450II"/>
</dbReference>
<dbReference type="GO" id="GO:0020037">
    <property type="term" value="F:heme binding"/>
    <property type="evidence" value="ECO:0007669"/>
    <property type="project" value="InterPro"/>
</dbReference>
<evidence type="ECO:0000256" key="7">
    <source>
        <dbReference type="ARBA" id="ARBA00023033"/>
    </source>
</evidence>
<proteinExistence type="inferred from homology"/>
<dbReference type="InterPro" id="IPR001128">
    <property type="entry name" value="Cyt_P450"/>
</dbReference>
<dbReference type="SUPFAM" id="SSF48264">
    <property type="entry name" value="Cytochrome P450"/>
    <property type="match status" value="1"/>
</dbReference>
<keyword evidence="7" id="KW-0503">Monooxygenase</keyword>
<keyword evidence="9" id="KW-0472">Membrane</keyword>
<name>A0A318ZJZ3_9EURO</name>
<dbReference type="CDD" id="cd11063">
    <property type="entry name" value="CYP52"/>
    <property type="match status" value="1"/>
</dbReference>
<keyword evidence="9" id="KW-1133">Transmembrane helix</keyword>
<dbReference type="GO" id="GO:0005506">
    <property type="term" value="F:iron ion binding"/>
    <property type="evidence" value="ECO:0007669"/>
    <property type="project" value="InterPro"/>
</dbReference>
<dbReference type="OrthoDB" id="1470350at2759"/>
<comment type="cofactor">
    <cofactor evidence="1 8">
        <name>heme</name>
        <dbReference type="ChEBI" id="CHEBI:30413"/>
    </cofactor>
</comment>
<comment type="similarity">
    <text evidence="2">Belongs to the cytochrome P450 family.</text>
</comment>
<keyword evidence="9" id="KW-0812">Transmembrane</keyword>
<evidence type="ECO:0000256" key="5">
    <source>
        <dbReference type="ARBA" id="ARBA00023002"/>
    </source>
</evidence>
<dbReference type="InterPro" id="IPR036396">
    <property type="entry name" value="Cyt_P450_sf"/>
</dbReference>
<dbReference type="PANTHER" id="PTHR24287">
    <property type="entry name" value="P450, PUTATIVE (EUROFUNG)-RELATED"/>
    <property type="match status" value="1"/>
</dbReference>
<protein>
    <submittedName>
        <fullName evidence="11">Putative cytochrome P450</fullName>
    </submittedName>
</protein>
<dbReference type="InterPro" id="IPR002974">
    <property type="entry name" value="Cyt_P450_E_CYP52_ascomycetes"/>
</dbReference>
<evidence type="ECO:0000256" key="9">
    <source>
        <dbReference type="SAM" id="Phobius"/>
    </source>
</evidence>
<evidence type="ECO:0000313" key="11">
    <source>
        <dbReference type="EMBL" id="PYH40578.1"/>
    </source>
</evidence>
<keyword evidence="4 8" id="KW-0479">Metal-binding</keyword>
<dbReference type="PRINTS" id="PR01239">
    <property type="entry name" value="EP450IICYP52"/>
</dbReference>
<evidence type="ECO:0000313" key="12">
    <source>
        <dbReference type="Proteomes" id="UP000248349"/>
    </source>
</evidence>
<dbReference type="AlphaFoldDB" id="A0A318ZJZ3"/>
<keyword evidence="6 8" id="KW-0408">Iron</keyword>
<keyword evidence="5" id="KW-0560">Oxidoreductase</keyword>
<keyword evidence="10" id="KW-0732">Signal</keyword>
<keyword evidence="12" id="KW-1185">Reference proteome</keyword>
<sequence length="473" mass="53762">MIQDYPLTIIGALLFLARLKGCRTPNSYPHRDKLLGFDYLRDSIKARKSQCYLKREQQLHQQNGNTYRSIFLGQWVLNTIEPDNLRVIFSSNFADFNTGARRRRAFGPLLGNSLFQMDGTEWRSTRSSLQKCFAQARTDDVDLFEPHVRDLLTAIPRNGDTLDLAPLLHHFAADVATDFLFGESLDSLNQPDKLESGLLNAFYEAAAGSLFWPQRSFMAHVRTVHSFIEPYVNKAIQIDSQNLCKSETEESRPTFLDQLCEKVQDRKLLRDEILTLFFAGVDTVAALLVNLFFVLSKRPDAWKRMRAEVQPLHGQRPTLQQLKGLRYVNGSIFESLRIHPPQASNSRIANKDTILPAGGGADGKSRIFVPKGTMVHIATYAMHRRRDLWGDDAEEFNPDRWIEQKQNWKYIPFLGGPRNCIGMDLAINEATYVLARLAQNFQSIDSADPNDWVESAGLALQSKNGARVAVTWE</sequence>
<dbReference type="Gene3D" id="1.10.630.10">
    <property type="entry name" value="Cytochrome P450"/>
    <property type="match status" value="1"/>
</dbReference>
<dbReference type="EMBL" id="KZ821282">
    <property type="protein sequence ID" value="PYH40578.1"/>
    <property type="molecule type" value="Genomic_DNA"/>
</dbReference>
<evidence type="ECO:0000256" key="1">
    <source>
        <dbReference type="ARBA" id="ARBA00001971"/>
    </source>
</evidence>
<dbReference type="GO" id="GO:0016712">
    <property type="term" value="F:oxidoreductase activity, acting on paired donors, with incorporation or reduction of molecular oxygen, reduced flavin or flavoprotein as one donor, and incorporation of one atom of oxygen"/>
    <property type="evidence" value="ECO:0007669"/>
    <property type="project" value="InterPro"/>
</dbReference>
<dbReference type="Pfam" id="PF00067">
    <property type="entry name" value="p450"/>
    <property type="match status" value="1"/>
</dbReference>
<evidence type="ECO:0000256" key="6">
    <source>
        <dbReference type="ARBA" id="ARBA00023004"/>
    </source>
</evidence>
<feature type="chain" id="PRO_5016268833" evidence="10">
    <location>
        <begin position="23"/>
        <end position="473"/>
    </location>
</feature>
<dbReference type="GeneID" id="37080091"/>
<evidence type="ECO:0000256" key="3">
    <source>
        <dbReference type="ARBA" id="ARBA00022617"/>
    </source>
</evidence>
<dbReference type="InterPro" id="IPR002402">
    <property type="entry name" value="Cyt_P450_E_grp-II"/>
</dbReference>
<dbReference type="RefSeq" id="XP_025426560.1">
    <property type="nucleotide sequence ID" value="XM_025578862.1"/>
</dbReference>
<dbReference type="PANTHER" id="PTHR24287:SF17">
    <property type="entry name" value="P450, PUTATIVE (EUROFUNG)-RELATED"/>
    <property type="match status" value="1"/>
</dbReference>
<dbReference type="PRINTS" id="PR00385">
    <property type="entry name" value="P450"/>
</dbReference>
<accession>A0A318ZJZ3</accession>
<dbReference type="STRING" id="1450539.A0A318ZJZ3"/>
<gene>
    <name evidence="11" type="ORF">BP01DRAFT_409802</name>
</gene>
<feature type="transmembrane region" description="Helical" evidence="9">
    <location>
        <begin position="273"/>
        <end position="295"/>
    </location>
</feature>
<evidence type="ECO:0000256" key="4">
    <source>
        <dbReference type="ARBA" id="ARBA00022723"/>
    </source>
</evidence>
<organism evidence="11 12">
    <name type="scientific">Aspergillus saccharolyticus JOP 1030-1</name>
    <dbReference type="NCBI Taxonomy" id="1450539"/>
    <lineage>
        <taxon>Eukaryota</taxon>
        <taxon>Fungi</taxon>
        <taxon>Dikarya</taxon>
        <taxon>Ascomycota</taxon>
        <taxon>Pezizomycotina</taxon>
        <taxon>Eurotiomycetes</taxon>
        <taxon>Eurotiomycetidae</taxon>
        <taxon>Eurotiales</taxon>
        <taxon>Aspergillaceae</taxon>
        <taxon>Aspergillus</taxon>
        <taxon>Aspergillus subgen. Circumdati</taxon>
    </lineage>
</organism>
<evidence type="ECO:0000256" key="2">
    <source>
        <dbReference type="ARBA" id="ARBA00010617"/>
    </source>
</evidence>
<dbReference type="Proteomes" id="UP000248349">
    <property type="component" value="Unassembled WGS sequence"/>
</dbReference>
<feature type="binding site" description="axial binding residue" evidence="8">
    <location>
        <position position="420"/>
    </location>
    <ligand>
        <name>heme</name>
        <dbReference type="ChEBI" id="CHEBI:30413"/>
    </ligand>
    <ligandPart>
        <name>Fe</name>
        <dbReference type="ChEBI" id="CHEBI:18248"/>
    </ligandPart>
</feature>